<dbReference type="Gene3D" id="3.40.30.10">
    <property type="entry name" value="Glutaredoxin"/>
    <property type="match status" value="3"/>
</dbReference>
<comment type="caution">
    <text evidence="8">The sequence shown here is derived from an EMBL/GenBank/DDBJ whole genome shotgun (WGS) entry which is preliminary data.</text>
</comment>
<feature type="domain" description="Thioredoxin-like fold" evidence="7">
    <location>
        <begin position="31"/>
        <end position="82"/>
    </location>
</feature>
<dbReference type="AlphaFoldDB" id="A0AA38WHX2"/>
<evidence type="ECO:0000256" key="1">
    <source>
        <dbReference type="ARBA" id="ARBA00012612"/>
    </source>
</evidence>
<dbReference type="SUPFAM" id="SSF52833">
    <property type="entry name" value="Thioredoxin-like"/>
    <property type="match status" value="1"/>
</dbReference>
<dbReference type="PANTHER" id="PTHR13871:SF104">
    <property type="entry name" value="NUCLEOREDOXIN 1 ISOFORM X1-RELATED"/>
    <property type="match status" value="1"/>
</dbReference>
<evidence type="ECO:0000256" key="3">
    <source>
        <dbReference type="ARBA" id="ARBA00023002"/>
    </source>
</evidence>
<evidence type="ECO:0000256" key="6">
    <source>
        <dbReference type="ARBA" id="ARBA00047804"/>
    </source>
</evidence>
<comment type="catalytic activity">
    <reaction evidence="6">
        <text>[protein]-dithiol + NADP(+) = [protein]-disulfide + NADPH + H(+)</text>
        <dbReference type="Rhea" id="RHEA:18753"/>
        <dbReference type="Rhea" id="RHEA-COMP:10593"/>
        <dbReference type="Rhea" id="RHEA-COMP:10594"/>
        <dbReference type="ChEBI" id="CHEBI:15378"/>
        <dbReference type="ChEBI" id="CHEBI:29950"/>
        <dbReference type="ChEBI" id="CHEBI:50058"/>
        <dbReference type="ChEBI" id="CHEBI:57783"/>
        <dbReference type="ChEBI" id="CHEBI:58349"/>
        <dbReference type="EC" id="1.8.1.8"/>
    </reaction>
</comment>
<evidence type="ECO:0000256" key="2">
    <source>
        <dbReference type="ARBA" id="ARBA00022737"/>
    </source>
</evidence>
<reference evidence="8" key="1">
    <citation type="submission" date="2023-03" db="EMBL/GenBank/DDBJ databases">
        <title>Chromosome-scale reference genome and RAD-based genetic map of yellow starthistle (Centaurea solstitialis) reveal putative structural variation and QTLs associated with invader traits.</title>
        <authorList>
            <person name="Reatini B."/>
            <person name="Cang F.A."/>
            <person name="Jiang Q."/>
            <person name="Mckibben M.T.W."/>
            <person name="Barker M.S."/>
            <person name="Rieseberg L.H."/>
            <person name="Dlugosch K.M."/>
        </authorList>
    </citation>
    <scope>NUCLEOTIDE SEQUENCE</scope>
    <source>
        <strain evidence="8">CAN-66</strain>
        <tissue evidence="8">Leaf</tissue>
    </source>
</reference>
<accession>A0AA38WHX2</accession>
<evidence type="ECO:0000313" key="9">
    <source>
        <dbReference type="Proteomes" id="UP001172457"/>
    </source>
</evidence>
<protein>
    <recommendedName>
        <fullName evidence="1">protein-disulfide reductase</fullName>
        <ecNumber evidence="1">1.8.1.8</ecNumber>
    </recommendedName>
</protein>
<evidence type="ECO:0000313" key="8">
    <source>
        <dbReference type="EMBL" id="KAJ9549066.1"/>
    </source>
</evidence>
<evidence type="ECO:0000256" key="5">
    <source>
        <dbReference type="ARBA" id="ARBA00047388"/>
    </source>
</evidence>
<evidence type="ECO:0000259" key="7">
    <source>
        <dbReference type="Pfam" id="PF13905"/>
    </source>
</evidence>
<keyword evidence="2" id="KW-0677">Repeat</keyword>
<dbReference type="Proteomes" id="UP001172457">
    <property type="component" value="Chromosome 5"/>
</dbReference>
<sequence>MLPLGICSPFGDMEFLPVLGLAEGKIVQEALDDDVESFNDYFSKMPWLAISFTDTKTRDALNRHFKLNGIRHLVFLNENGKVLKDGRAMLIREHGAEGYQFTPERLKEIKEQEDEARKNQSLRSILESPSRNFLITTNGNKVKLFNEELNDVPWFSLPFKDKRRGKLIQYFKISSIPTLIIIRPDGKILNPNAVDAIEENGKYTYPFTLDRLSQLQNIEKARQEAQTLESVLVSRDLDFVVGKDGMKIPVSNLIGEYTLLYFNANWCPPCCLFNKQLLKAYHEMKAKHNKFEVIYISYAKDQASYDNHYSTMPWQALPFHDKRKQSLSHLFKVKGIPVLVALDPTGKTYDHNKC</sequence>
<dbReference type="InterPro" id="IPR036249">
    <property type="entry name" value="Thioredoxin-like_sf"/>
</dbReference>
<organism evidence="8 9">
    <name type="scientific">Centaurea solstitialis</name>
    <name type="common">yellow star-thistle</name>
    <dbReference type="NCBI Taxonomy" id="347529"/>
    <lineage>
        <taxon>Eukaryota</taxon>
        <taxon>Viridiplantae</taxon>
        <taxon>Streptophyta</taxon>
        <taxon>Embryophyta</taxon>
        <taxon>Tracheophyta</taxon>
        <taxon>Spermatophyta</taxon>
        <taxon>Magnoliopsida</taxon>
        <taxon>eudicotyledons</taxon>
        <taxon>Gunneridae</taxon>
        <taxon>Pentapetalae</taxon>
        <taxon>asterids</taxon>
        <taxon>campanulids</taxon>
        <taxon>Asterales</taxon>
        <taxon>Asteraceae</taxon>
        <taxon>Carduoideae</taxon>
        <taxon>Cardueae</taxon>
        <taxon>Centaureinae</taxon>
        <taxon>Centaurea</taxon>
    </lineage>
</organism>
<gene>
    <name evidence="8" type="ORF">OSB04_021609</name>
</gene>
<feature type="domain" description="Thioredoxin-like fold" evidence="7">
    <location>
        <begin position="255"/>
        <end position="347"/>
    </location>
</feature>
<dbReference type="InterPro" id="IPR012336">
    <property type="entry name" value="Thioredoxin-like_fold"/>
</dbReference>
<evidence type="ECO:0000256" key="4">
    <source>
        <dbReference type="ARBA" id="ARBA00023027"/>
    </source>
</evidence>
<keyword evidence="9" id="KW-1185">Reference proteome</keyword>
<keyword evidence="3" id="KW-0560">Oxidoreductase</keyword>
<keyword evidence="4" id="KW-0520">NAD</keyword>
<feature type="domain" description="Thioredoxin-like fold" evidence="7">
    <location>
        <begin position="143"/>
        <end position="188"/>
    </location>
</feature>
<proteinExistence type="predicted"/>
<name>A0AA38WHX2_9ASTR</name>
<dbReference type="PANTHER" id="PTHR13871">
    <property type="entry name" value="THIOREDOXIN"/>
    <property type="match status" value="1"/>
</dbReference>
<dbReference type="EMBL" id="JARYMX010000005">
    <property type="protein sequence ID" value="KAJ9549066.1"/>
    <property type="molecule type" value="Genomic_DNA"/>
</dbReference>
<dbReference type="InterPro" id="IPR052259">
    <property type="entry name" value="Nucleoredoxin-like"/>
</dbReference>
<comment type="catalytic activity">
    <reaction evidence="5">
        <text>[protein]-dithiol + NAD(+) = [protein]-disulfide + NADH + H(+)</text>
        <dbReference type="Rhea" id="RHEA:18749"/>
        <dbReference type="Rhea" id="RHEA-COMP:10593"/>
        <dbReference type="Rhea" id="RHEA-COMP:10594"/>
        <dbReference type="ChEBI" id="CHEBI:15378"/>
        <dbReference type="ChEBI" id="CHEBI:29950"/>
        <dbReference type="ChEBI" id="CHEBI:50058"/>
        <dbReference type="ChEBI" id="CHEBI:57540"/>
        <dbReference type="ChEBI" id="CHEBI:57945"/>
        <dbReference type="EC" id="1.8.1.8"/>
    </reaction>
</comment>
<dbReference type="GO" id="GO:0047134">
    <property type="term" value="F:protein-disulfide reductase [NAD(P)H] activity"/>
    <property type="evidence" value="ECO:0007669"/>
    <property type="project" value="UniProtKB-EC"/>
</dbReference>
<dbReference type="Pfam" id="PF13905">
    <property type="entry name" value="Thioredoxin_8"/>
    <property type="match status" value="3"/>
</dbReference>
<dbReference type="EC" id="1.8.1.8" evidence="1"/>